<dbReference type="EMBL" id="HG994593">
    <property type="protein sequence ID" value="CAF2852106.1"/>
    <property type="molecule type" value="Genomic_DNA"/>
</dbReference>
<feature type="compositionally biased region" description="Polar residues" evidence="7">
    <location>
        <begin position="32"/>
        <end position="42"/>
    </location>
</feature>
<evidence type="ECO:0000256" key="2">
    <source>
        <dbReference type="ARBA" id="ARBA00022475"/>
    </source>
</evidence>
<dbReference type="OrthoDB" id="8887313at2759"/>
<keyword evidence="4 8" id="KW-1133">Transmembrane helix</keyword>
<feature type="transmembrane region" description="Helical" evidence="8">
    <location>
        <begin position="284"/>
        <end position="305"/>
    </location>
</feature>
<dbReference type="AlphaFoldDB" id="A0A7R8H4V7"/>
<keyword evidence="2" id="KW-1003">Cell membrane</keyword>
<evidence type="ECO:0000256" key="4">
    <source>
        <dbReference type="ARBA" id="ARBA00022989"/>
    </source>
</evidence>
<evidence type="ECO:0000256" key="3">
    <source>
        <dbReference type="ARBA" id="ARBA00022692"/>
    </source>
</evidence>
<proteinExistence type="inferred from homology"/>
<feature type="compositionally biased region" description="Low complexity" evidence="7">
    <location>
        <begin position="72"/>
        <end position="84"/>
    </location>
</feature>
<evidence type="ECO:0000256" key="1">
    <source>
        <dbReference type="ARBA" id="ARBA00004651"/>
    </source>
</evidence>
<protein>
    <submittedName>
        <fullName evidence="9">VANGL</fullName>
    </submittedName>
</protein>
<feature type="transmembrane region" description="Helical" evidence="8">
    <location>
        <begin position="325"/>
        <end position="346"/>
    </location>
</feature>
<feature type="region of interest" description="Disordered" evidence="7">
    <location>
        <begin position="8"/>
        <end position="88"/>
    </location>
</feature>
<dbReference type="Proteomes" id="UP000675881">
    <property type="component" value="Chromosome 14"/>
</dbReference>
<dbReference type="InterPro" id="IPR009539">
    <property type="entry name" value="VANGL"/>
</dbReference>
<feature type="transmembrane region" description="Helical" evidence="8">
    <location>
        <begin position="208"/>
        <end position="231"/>
    </location>
</feature>
<gene>
    <name evidence="9" type="ORF">LSAA_4862</name>
</gene>
<reference evidence="9" key="1">
    <citation type="submission" date="2021-02" db="EMBL/GenBank/DDBJ databases">
        <authorList>
            <person name="Bekaert M."/>
        </authorList>
    </citation>
    <scope>NUCLEOTIDE SEQUENCE</scope>
    <source>
        <strain evidence="9">IoA-00</strain>
    </source>
</reference>
<organism evidence="9 10">
    <name type="scientific">Lepeophtheirus salmonis</name>
    <name type="common">Salmon louse</name>
    <name type="synonym">Caligus salmonis</name>
    <dbReference type="NCBI Taxonomy" id="72036"/>
    <lineage>
        <taxon>Eukaryota</taxon>
        <taxon>Metazoa</taxon>
        <taxon>Ecdysozoa</taxon>
        <taxon>Arthropoda</taxon>
        <taxon>Crustacea</taxon>
        <taxon>Multicrustacea</taxon>
        <taxon>Hexanauplia</taxon>
        <taxon>Copepoda</taxon>
        <taxon>Siphonostomatoida</taxon>
        <taxon>Caligidae</taxon>
        <taxon>Lepeophtheirus</taxon>
    </lineage>
</organism>
<keyword evidence="5 8" id="KW-0472">Membrane</keyword>
<comment type="subcellular location">
    <subcellularLocation>
        <location evidence="1">Cell membrane</location>
        <topology evidence="1">Multi-pass membrane protein</topology>
    </subcellularLocation>
</comment>
<dbReference type="Pfam" id="PF06638">
    <property type="entry name" value="Strabismus"/>
    <property type="match status" value="1"/>
</dbReference>
<evidence type="ECO:0000313" key="9">
    <source>
        <dbReference type="EMBL" id="CAF2852106.1"/>
    </source>
</evidence>
<name>A0A7R8H4V7_LEPSM</name>
<evidence type="ECO:0000256" key="7">
    <source>
        <dbReference type="SAM" id="MobiDB-lite"/>
    </source>
</evidence>
<evidence type="ECO:0000313" key="10">
    <source>
        <dbReference type="Proteomes" id="UP000675881"/>
    </source>
</evidence>
<accession>A0A7R8H4V7</accession>
<comment type="similarity">
    <text evidence="6">Belongs to the Vang family.</text>
</comment>
<evidence type="ECO:0000256" key="8">
    <source>
        <dbReference type="SAM" id="Phobius"/>
    </source>
</evidence>
<dbReference type="GO" id="GO:0005886">
    <property type="term" value="C:plasma membrane"/>
    <property type="evidence" value="ECO:0007669"/>
    <property type="project" value="UniProtKB-SubCell"/>
</dbReference>
<evidence type="ECO:0000256" key="5">
    <source>
        <dbReference type="ARBA" id="ARBA00023136"/>
    </source>
</evidence>
<evidence type="ECO:0000256" key="6">
    <source>
        <dbReference type="ARBA" id="ARBA00025718"/>
    </source>
</evidence>
<sequence length="631" mass="70656">MTLIGAAIMDTERIIPPTSGSPGSGGSGGFSNTPVHHSTNSLARKKKTERMVPTPNYNGSAMVHGSYVGMRSPAGGNPSSGNSPQYANQGVTNLAYSRDSHNNSFISHPSQQHYQHPPGGAPHMGGVMGNTPVSKLNMTTDTTASVPEDSDDHQEVIEVQILPQDENWGEATTAVTHASEMDYSGDKDLEKWQLSSESSMSFQVRRHAGTAAVILLTSLSVLSPILMTLLPKLGLFKLKEHQLLCRIECDGLLVSMSFKLLALILGTWGVFYRRSRSTLPRIRVYRALVSLLILLFIISFWLFYSVHLLEEDKDEAIRYGSLVRFAMNLVDSLLFVHYSAVILMEIRHRQPAYFIKIVRSPDGESHCYPIGELSVQRAAAWVLEKYYTDFTIYNPFLDRLITSGGGGGSSRYGKKGVKIYDVDGAGNNTDCNSTVVSVASKKGYSASHNERFHEEYEHEKKLRKRKTRLITATEEAFTHIKRIKDNQRNPDKTPMESVEAAQAIFPSISRPLQKYLRVTRQQPMHTMQSILDHLSTCLSYDMSPRSFLERYLVTNPVLQNQYESKDVQSWALISDRLLYRDISAGTTFQLRQGDISLLCQVQNLPHFYITEEIIDSSSNRFVLRLNSETSV</sequence>
<keyword evidence="3 8" id="KW-0812">Transmembrane</keyword>
<dbReference type="PANTHER" id="PTHR20886">
    <property type="entry name" value="VANG-LIKE PROTEIN"/>
    <property type="match status" value="1"/>
</dbReference>
<keyword evidence="10" id="KW-1185">Reference proteome</keyword>
<feature type="transmembrane region" description="Helical" evidence="8">
    <location>
        <begin position="251"/>
        <end position="272"/>
    </location>
</feature>